<comment type="caution">
    <text evidence="2">The sequence shown here is derived from an EMBL/GenBank/DDBJ whole genome shotgun (WGS) entry which is preliminary data.</text>
</comment>
<reference evidence="2" key="1">
    <citation type="submission" date="2022-08" db="EMBL/GenBank/DDBJ databases">
        <title>Genome sequencing of akame (Lates japonicus).</title>
        <authorList>
            <person name="Hashiguchi Y."/>
            <person name="Takahashi H."/>
        </authorList>
    </citation>
    <scope>NUCLEOTIDE SEQUENCE</scope>
    <source>
        <strain evidence="2">Kochi</strain>
    </source>
</reference>
<dbReference type="Proteomes" id="UP001279410">
    <property type="component" value="Unassembled WGS sequence"/>
</dbReference>
<organism evidence="2 3">
    <name type="scientific">Lates japonicus</name>
    <name type="common">Japanese lates</name>
    <dbReference type="NCBI Taxonomy" id="270547"/>
    <lineage>
        <taxon>Eukaryota</taxon>
        <taxon>Metazoa</taxon>
        <taxon>Chordata</taxon>
        <taxon>Craniata</taxon>
        <taxon>Vertebrata</taxon>
        <taxon>Euteleostomi</taxon>
        <taxon>Actinopterygii</taxon>
        <taxon>Neopterygii</taxon>
        <taxon>Teleostei</taxon>
        <taxon>Neoteleostei</taxon>
        <taxon>Acanthomorphata</taxon>
        <taxon>Carangaria</taxon>
        <taxon>Carangaria incertae sedis</taxon>
        <taxon>Centropomidae</taxon>
        <taxon>Lates</taxon>
    </lineage>
</organism>
<feature type="compositionally biased region" description="Polar residues" evidence="1">
    <location>
        <begin position="77"/>
        <end position="88"/>
    </location>
</feature>
<dbReference type="AlphaFoldDB" id="A0AAD3NNP4"/>
<proteinExistence type="predicted"/>
<protein>
    <submittedName>
        <fullName evidence="2">Transcription factor COE3 isoform X1</fullName>
    </submittedName>
</protein>
<keyword evidence="3" id="KW-1185">Reference proteome</keyword>
<sequence>MDKTTSLSIRVPQGTSTQLLLDGESFVKSFATASQRGGVRQAADLVETLYGMPTTISGLAEHQQRVPRLHLPAPSSRAITPSSNSMNGYGNARQRQRTASEPPSPPHPFPTDYWSDTAAQASVRFAMSGLVVPPISESAGARGADRAQMLPVCLGDWGDWCHGVLEPLKCRPPPST</sequence>
<name>A0AAD3NNP4_LATJO</name>
<evidence type="ECO:0000256" key="1">
    <source>
        <dbReference type="SAM" id="MobiDB-lite"/>
    </source>
</evidence>
<gene>
    <name evidence="2" type="ORF">AKAME5_002569000</name>
</gene>
<feature type="region of interest" description="Disordered" evidence="1">
    <location>
        <begin position="72"/>
        <end position="110"/>
    </location>
</feature>
<evidence type="ECO:0000313" key="3">
    <source>
        <dbReference type="Proteomes" id="UP001279410"/>
    </source>
</evidence>
<accession>A0AAD3NNP4</accession>
<dbReference type="EMBL" id="BRZM01002180">
    <property type="protein sequence ID" value="GLD74361.1"/>
    <property type="molecule type" value="Genomic_DNA"/>
</dbReference>
<evidence type="ECO:0000313" key="2">
    <source>
        <dbReference type="EMBL" id="GLD74361.1"/>
    </source>
</evidence>